<name>A0A650CNX4_9CREN</name>
<evidence type="ECO:0000313" key="1">
    <source>
        <dbReference type="EMBL" id="QGR19207.1"/>
    </source>
</evidence>
<evidence type="ECO:0000313" key="2">
    <source>
        <dbReference type="Proteomes" id="UP000423396"/>
    </source>
</evidence>
<gene>
    <name evidence="1" type="ORF">D1868_03925</name>
</gene>
<dbReference type="InterPro" id="IPR024533">
    <property type="entry name" value="DUF3834"/>
</dbReference>
<proteinExistence type="predicted"/>
<dbReference type="OrthoDB" id="56574at2157"/>
<sequence length="237" mass="26199">MIVSAPFAGPVSFPLLVYKVLSGEKSSFELRNSCENPQPGEIVLDSITNVAKLNVKGYSIVAGVYVRMYSLIGDKTKRPSKIFTIKQGTLADYNARLYAVIRGINEVINTTADEAVKMAEAGKGIGLVGIEVKLGEIFEDEMKTLGYLVPQCVIYAKINASEVLKAYSEGVKMIREKPEEAAMIISSASKYYSLDIMRKIIGIYSHMLTTSREELEKAIRVYSVVEPKVRDLKIEAK</sequence>
<dbReference type="Gene3D" id="3.40.190.200">
    <property type="match status" value="1"/>
</dbReference>
<organism evidence="1 2">
    <name type="scientific">Stygiolobus azoricus</name>
    <dbReference type="NCBI Taxonomy" id="41675"/>
    <lineage>
        <taxon>Archaea</taxon>
        <taxon>Thermoproteota</taxon>
        <taxon>Thermoprotei</taxon>
        <taxon>Sulfolobales</taxon>
        <taxon>Sulfolobaceae</taxon>
        <taxon>Stygiolobus</taxon>
    </lineage>
</organism>
<reference evidence="1 2" key="1">
    <citation type="submission" date="2019-10" db="EMBL/GenBank/DDBJ databases">
        <title>Genome Sequences from Six Type Strain Members of the Archaeal Family Sulfolobaceae: Acidianus ambivalens, Acidianus infernus, Metallosphaera prunae, Stygiolobus azoricus, Sulfolobus metallicus, and Sulfurisphaera ohwakuensis.</title>
        <authorList>
            <person name="Counts J.A."/>
            <person name="Kelly R.M."/>
        </authorList>
    </citation>
    <scope>NUCLEOTIDE SEQUENCE [LARGE SCALE GENOMIC DNA]</scope>
    <source>
        <strain evidence="1 2">FC6</strain>
    </source>
</reference>
<dbReference type="GeneID" id="42798192"/>
<protein>
    <submittedName>
        <fullName evidence="1">DUF3834 domain-containing protein</fullName>
    </submittedName>
</protein>
<dbReference type="EMBL" id="CP045483">
    <property type="protein sequence ID" value="QGR19207.1"/>
    <property type="molecule type" value="Genomic_DNA"/>
</dbReference>
<dbReference type="Pfam" id="PF12916">
    <property type="entry name" value="DUF3834"/>
    <property type="match status" value="1"/>
</dbReference>
<dbReference type="KEGG" id="sazo:D1868_03925"/>
<dbReference type="AlphaFoldDB" id="A0A650CNX4"/>
<keyword evidence="2" id="KW-1185">Reference proteome</keyword>
<dbReference type="RefSeq" id="WP_156005751.1">
    <property type="nucleotide sequence ID" value="NZ_CP045483.1"/>
</dbReference>
<dbReference type="Proteomes" id="UP000423396">
    <property type="component" value="Chromosome"/>
</dbReference>
<accession>A0A650CNX4</accession>